<dbReference type="InterPro" id="IPR025355">
    <property type="entry name" value="DUF4259"/>
</dbReference>
<dbReference type="Pfam" id="PF14081">
    <property type="entry name" value="DUF4262"/>
    <property type="match status" value="1"/>
</dbReference>
<reference evidence="1 2" key="1">
    <citation type="journal article" date="2019" name="Emerg. Microbes Infect.">
        <title>Comprehensive subspecies identification of 175 nontuberculous mycobacteria species based on 7547 genomic profiles.</title>
        <authorList>
            <person name="Matsumoto Y."/>
            <person name="Kinjo T."/>
            <person name="Motooka D."/>
            <person name="Nabeya D."/>
            <person name="Jung N."/>
            <person name="Uechi K."/>
            <person name="Horii T."/>
            <person name="Iida T."/>
            <person name="Fujita J."/>
            <person name="Nakamura S."/>
        </authorList>
    </citation>
    <scope>NUCLEOTIDE SEQUENCE [LARGE SCALE GENOMIC DNA]</scope>
    <source>
        <strain evidence="1 2">JCM 12375</strain>
    </source>
</reference>
<sequence>MAAVSRNECLCIVCVDYGNRDRYDDSDRKLIADVHRHGHHCVGIGPTTPDEPPPHAFTAGLWHTHRQPELAIYGVGEFDLMAAVLNQIVDRAQACGHRLAPHDRFSGAMGLRDVDADDYWVKLMPIHPSWHQSQFGISLFFNGVNTVDFLQVVWPDGAGRYPGEPGFDAYFADRQPLMWLPVADHPPSVWVRDDMRSVDDAILDTDKGFRKVGAWGTGPFDNDTAGDWANDFDDIAPGARLAFLERTFEQVRGADVLDNRECEEVVAAAAVVAALMPGGPVIDTSMGPESLENDQEFEVSEDLRILAVAALREVARPDSEWAQLWAESGCEPEVQSVVTQLITDLEPYGDWAPFRTLEGALPAHLRDAAVALEVLRGVVEFEAVQAFTVERFVRQRNWGRALYQEVAVIDGDRLILWMGDDVRAQETGLPLFESELRVIPLSWLYDVSLDERYRTEAGRRVLHSVELRLYVGINDYAKRIRGSKKTELYPEQLTFTKSEGDGGSEQMVRLIEFGRTASKLVR</sequence>
<dbReference type="EMBL" id="AP022567">
    <property type="protein sequence ID" value="BBX32785.1"/>
    <property type="molecule type" value="Genomic_DNA"/>
</dbReference>
<organism evidence="1 2">
    <name type="scientific">Mycolicibacterium mageritense</name>
    <name type="common">Mycobacterium mageritense</name>
    <dbReference type="NCBI Taxonomy" id="53462"/>
    <lineage>
        <taxon>Bacteria</taxon>
        <taxon>Bacillati</taxon>
        <taxon>Actinomycetota</taxon>
        <taxon>Actinomycetes</taxon>
        <taxon>Mycobacteriales</taxon>
        <taxon>Mycobacteriaceae</taxon>
        <taxon>Mycolicibacterium</taxon>
    </lineage>
</organism>
<dbReference type="Proteomes" id="UP000465622">
    <property type="component" value="Chromosome"/>
</dbReference>
<accession>A0ABM7HQG9</accession>
<protein>
    <recommendedName>
        <fullName evidence="3">DUF4262 domain-containing protein</fullName>
    </recommendedName>
</protein>
<dbReference type="InterPro" id="IPR025358">
    <property type="entry name" value="DUF4262"/>
</dbReference>
<evidence type="ECO:0008006" key="3">
    <source>
        <dbReference type="Google" id="ProtNLM"/>
    </source>
</evidence>
<evidence type="ECO:0000313" key="1">
    <source>
        <dbReference type="EMBL" id="BBX32785.1"/>
    </source>
</evidence>
<gene>
    <name evidence="1" type="ORF">MMAGJ_20670</name>
</gene>
<dbReference type="Pfam" id="PF14078">
    <property type="entry name" value="DUF4259"/>
    <property type="match status" value="1"/>
</dbReference>
<evidence type="ECO:0000313" key="2">
    <source>
        <dbReference type="Proteomes" id="UP000465622"/>
    </source>
</evidence>
<dbReference type="RefSeq" id="WP_230022195.1">
    <property type="nucleotide sequence ID" value="NZ_JAJJNE010000050.1"/>
</dbReference>
<proteinExistence type="predicted"/>
<keyword evidence="2" id="KW-1185">Reference proteome</keyword>
<name>A0ABM7HQG9_MYCME</name>